<dbReference type="PRINTS" id="PR01908">
    <property type="entry name" value="ADSPHPHTASE"/>
</dbReference>
<evidence type="ECO:0000313" key="11">
    <source>
        <dbReference type="Proteomes" id="UP000030746"/>
    </source>
</evidence>
<feature type="domain" description="Tyrosine specific protein phosphatases" evidence="9">
    <location>
        <begin position="89"/>
        <end position="146"/>
    </location>
</feature>
<dbReference type="GO" id="GO:0005737">
    <property type="term" value="C:cytoplasm"/>
    <property type="evidence" value="ECO:0007669"/>
    <property type="project" value="TreeGrafter"/>
</dbReference>
<dbReference type="Pfam" id="PF00782">
    <property type="entry name" value="DSPc"/>
    <property type="match status" value="1"/>
</dbReference>
<evidence type="ECO:0000313" key="10">
    <source>
        <dbReference type="EMBL" id="ESP04713.1"/>
    </source>
</evidence>
<evidence type="ECO:0000256" key="2">
    <source>
        <dbReference type="ARBA" id="ARBA00022801"/>
    </source>
</evidence>
<dbReference type="RefSeq" id="XP_009044612.1">
    <property type="nucleotide sequence ID" value="XM_009046364.1"/>
</dbReference>
<dbReference type="HOGENOM" id="CLU_027074_11_3_1"/>
<dbReference type="GO" id="GO:0004722">
    <property type="term" value="F:protein serine/threonine phosphatase activity"/>
    <property type="evidence" value="ECO:0007669"/>
    <property type="project" value="UniProtKB-EC"/>
</dbReference>
<accession>V4B355</accession>
<dbReference type="SMART" id="SM00195">
    <property type="entry name" value="DSPc"/>
    <property type="match status" value="1"/>
</dbReference>
<dbReference type="GO" id="GO:0033549">
    <property type="term" value="F:MAP kinase phosphatase activity"/>
    <property type="evidence" value="ECO:0007669"/>
    <property type="project" value="TreeGrafter"/>
</dbReference>
<dbReference type="EC" id="3.1.3.16" evidence="7"/>
<dbReference type="Gene3D" id="3.90.190.10">
    <property type="entry name" value="Protein tyrosine phosphatase superfamily"/>
    <property type="match status" value="1"/>
</dbReference>
<dbReference type="OrthoDB" id="426001at2759"/>
<comment type="similarity">
    <text evidence="1 7">Belongs to the protein-tyrosine phosphatase family. Non-receptor class dual specificity subfamily.</text>
</comment>
<dbReference type="GO" id="GO:0043409">
    <property type="term" value="P:negative regulation of MAPK cascade"/>
    <property type="evidence" value="ECO:0007669"/>
    <property type="project" value="TreeGrafter"/>
</dbReference>
<dbReference type="STRING" id="225164.V4B355"/>
<dbReference type="InterPro" id="IPR029021">
    <property type="entry name" value="Prot-tyrosine_phosphatase-like"/>
</dbReference>
<dbReference type="PROSITE" id="PS00383">
    <property type="entry name" value="TYR_PHOSPHATASE_1"/>
    <property type="match status" value="1"/>
</dbReference>
<reference evidence="10 11" key="1">
    <citation type="journal article" date="2013" name="Nature">
        <title>Insights into bilaterian evolution from three spiralian genomes.</title>
        <authorList>
            <person name="Simakov O."/>
            <person name="Marletaz F."/>
            <person name="Cho S.J."/>
            <person name="Edsinger-Gonzales E."/>
            <person name="Havlak P."/>
            <person name="Hellsten U."/>
            <person name="Kuo D.H."/>
            <person name="Larsson T."/>
            <person name="Lv J."/>
            <person name="Arendt D."/>
            <person name="Savage R."/>
            <person name="Osoegawa K."/>
            <person name="de Jong P."/>
            <person name="Grimwood J."/>
            <person name="Chapman J.A."/>
            <person name="Shapiro H."/>
            <person name="Aerts A."/>
            <person name="Otillar R.P."/>
            <person name="Terry A.Y."/>
            <person name="Boore J.L."/>
            <person name="Grigoriev I.V."/>
            <person name="Lindberg D.R."/>
            <person name="Seaver E.C."/>
            <person name="Weisblat D.A."/>
            <person name="Putnam N.H."/>
            <person name="Rokhsar D.S."/>
        </authorList>
    </citation>
    <scope>NUCLEOTIDE SEQUENCE [LARGE SCALE GENOMIC DNA]</scope>
</reference>
<evidence type="ECO:0000256" key="3">
    <source>
        <dbReference type="ARBA" id="ARBA00022912"/>
    </source>
</evidence>
<dbReference type="GO" id="GO:0004725">
    <property type="term" value="F:protein tyrosine phosphatase activity"/>
    <property type="evidence" value="ECO:0007669"/>
    <property type="project" value="UniProtKB-EC"/>
</dbReference>
<evidence type="ECO:0000256" key="4">
    <source>
        <dbReference type="ARBA" id="ARBA00047761"/>
    </source>
</evidence>
<dbReference type="OMA" id="RHKMDVK"/>
<dbReference type="CTD" id="20233717"/>
<comment type="function">
    <text evidence="7">Dual specificity phosphatase able to dephosphorylate phosphotyrosine, phosphoserine and phosphothreonine residues, with a preference for phosphotyrosine as a substrate.</text>
</comment>
<dbReference type="AlphaFoldDB" id="V4B355"/>
<dbReference type="PANTHER" id="PTHR45682">
    <property type="entry name" value="AGAP008228-PA"/>
    <property type="match status" value="1"/>
</dbReference>
<feature type="domain" description="Tyrosine-protein phosphatase" evidence="8">
    <location>
        <begin position="18"/>
        <end position="167"/>
    </location>
</feature>
<dbReference type="CDD" id="cd14515">
    <property type="entry name" value="DUSP3-like"/>
    <property type="match status" value="1"/>
</dbReference>
<evidence type="ECO:0000259" key="8">
    <source>
        <dbReference type="PROSITE" id="PS50054"/>
    </source>
</evidence>
<dbReference type="InterPro" id="IPR000340">
    <property type="entry name" value="Dual-sp_phosphatase_cat-dom"/>
</dbReference>
<dbReference type="PANTHER" id="PTHR45682:SF1">
    <property type="entry name" value="DUAL SPECIFICITY PROTEIN PHOSPHATASE 3"/>
    <property type="match status" value="1"/>
</dbReference>
<dbReference type="GeneID" id="20233717"/>
<organism evidence="10 11">
    <name type="scientific">Lottia gigantea</name>
    <name type="common">Giant owl limpet</name>
    <dbReference type="NCBI Taxonomy" id="225164"/>
    <lineage>
        <taxon>Eukaryota</taxon>
        <taxon>Metazoa</taxon>
        <taxon>Spiralia</taxon>
        <taxon>Lophotrochozoa</taxon>
        <taxon>Mollusca</taxon>
        <taxon>Gastropoda</taxon>
        <taxon>Patellogastropoda</taxon>
        <taxon>Lottioidea</taxon>
        <taxon>Lottiidae</taxon>
        <taxon>Lottia</taxon>
    </lineage>
</organism>
<name>V4B355_LOTGI</name>
<gene>
    <name evidence="10" type="ORF">LOTGIDRAFT_135743</name>
</gene>
<dbReference type="PROSITE" id="PS50056">
    <property type="entry name" value="TYR_PHOSPHATASE_2"/>
    <property type="match status" value="1"/>
</dbReference>
<dbReference type="EMBL" id="KB199652">
    <property type="protein sequence ID" value="ESP04713.1"/>
    <property type="molecule type" value="Genomic_DNA"/>
</dbReference>
<comment type="catalytic activity">
    <reaction evidence="7">
        <text>O-phospho-L-tyrosyl-[protein] + H2O = L-tyrosyl-[protein] + phosphate</text>
        <dbReference type="Rhea" id="RHEA:10684"/>
        <dbReference type="Rhea" id="RHEA-COMP:10136"/>
        <dbReference type="Rhea" id="RHEA-COMP:20101"/>
        <dbReference type="ChEBI" id="CHEBI:15377"/>
        <dbReference type="ChEBI" id="CHEBI:43474"/>
        <dbReference type="ChEBI" id="CHEBI:46858"/>
        <dbReference type="ChEBI" id="CHEBI:61978"/>
        <dbReference type="EC" id="3.1.3.48"/>
    </reaction>
</comment>
<dbReference type="PRINTS" id="PR01909">
    <property type="entry name" value="ADSPHPHTASEA"/>
</dbReference>
<proteinExistence type="inferred from homology"/>
<evidence type="ECO:0000256" key="6">
    <source>
        <dbReference type="PIRSR" id="PIRSR620405-1"/>
    </source>
</evidence>
<dbReference type="InterPro" id="IPR020405">
    <property type="entry name" value="Atypical_DUSP_subfamA"/>
</dbReference>
<sequence>MNIITASTGGPVLLPSTDCDEVFPGIVLGEGIVAKSPSTLKKLRITHILNTALGKTRYHVNSNHVMYRKYDIQFKGIEATDQMNFDLSLYFYSCAEFIHDALQKDGEVYVHCVQGVSRSATIVIAYLMIKHHMTAQDALRLVRSKREVCPNDGFLQQLCDLNTKLTKSGHFKTQDRT</sequence>
<dbReference type="Proteomes" id="UP000030746">
    <property type="component" value="Unassembled WGS sequence"/>
</dbReference>
<dbReference type="InterPro" id="IPR000387">
    <property type="entry name" value="Tyr_Pase_dom"/>
</dbReference>
<dbReference type="EC" id="3.1.3.48" evidence="7"/>
<dbReference type="KEGG" id="lgi:LOTGIDRAFT_135743"/>
<keyword evidence="11" id="KW-1185">Reference proteome</keyword>
<evidence type="ECO:0000256" key="7">
    <source>
        <dbReference type="RuleBase" id="RU366038"/>
    </source>
</evidence>
<dbReference type="GO" id="GO:0008138">
    <property type="term" value="F:protein tyrosine/serine/threonine phosphatase activity"/>
    <property type="evidence" value="ECO:0007669"/>
    <property type="project" value="UniProtKB-UniRule"/>
</dbReference>
<comment type="catalytic activity">
    <reaction evidence="5 7">
        <text>O-phospho-L-threonyl-[protein] + H2O = L-threonyl-[protein] + phosphate</text>
        <dbReference type="Rhea" id="RHEA:47004"/>
        <dbReference type="Rhea" id="RHEA-COMP:11060"/>
        <dbReference type="Rhea" id="RHEA-COMP:11605"/>
        <dbReference type="ChEBI" id="CHEBI:15377"/>
        <dbReference type="ChEBI" id="CHEBI:30013"/>
        <dbReference type="ChEBI" id="CHEBI:43474"/>
        <dbReference type="ChEBI" id="CHEBI:61977"/>
        <dbReference type="EC" id="3.1.3.16"/>
    </reaction>
</comment>
<keyword evidence="2 7" id="KW-0378">Hydrolase</keyword>
<keyword evidence="3 7" id="KW-0904">Protein phosphatase</keyword>
<protein>
    <recommendedName>
        <fullName evidence="7">Dual specificity protein phosphatase</fullName>
        <ecNumber evidence="7">3.1.3.16</ecNumber>
        <ecNumber evidence="7">3.1.3.48</ecNumber>
    </recommendedName>
</protein>
<evidence type="ECO:0000256" key="1">
    <source>
        <dbReference type="ARBA" id="ARBA00008601"/>
    </source>
</evidence>
<dbReference type="SUPFAM" id="SSF52799">
    <property type="entry name" value="(Phosphotyrosine protein) phosphatases II"/>
    <property type="match status" value="1"/>
</dbReference>
<evidence type="ECO:0000259" key="9">
    <source>
        <dbReference type="PROSITE" id="PS50056"/>
    </source>
</evidence>
<dbReference type="InterPro" id="IPR020422">
    <property type="entry name" value="TYR_PHOSPHATASE_DUAL_dom"/>
</dbReference>
<evidence type="ECO:0000256" key="5">
    <source>
        <dbReference type="ARBA" id="ARBA00048336"/>
    </source>
</evidence>
<feature type="active site" description="Phosphocysteine intermediate" evidence="6">
    <location>
        <position position="112"/>
    </location>
</feature>
<dbReference type="InterPro" id="IPR016130">
    <property type="entry name" value="Tyr_Pase_AS"/>
</dbReference>
<dbReference type="PROSITE" id="PS50054">
    <property type="entry name" value="TYR_PHOSPHATASE_DUAL"/>
    <property type="match status" value="1"/>
</dbReference>
<comment type="catalytic activity">
    <reaction evidence="4 7">
        <text>O-phospho-L-seryl-[protein] + H2O = L-seryl-[protein] + phosphate</text>
        <dbReference type="Rhea" id="RHEA:20629"/>
        <dbReference type="Rhea" id="RHEA-COMP:9863"/>
        <dbReference type="Rhea" id="RHEA-COMP:11604"/>
        <dbReference type="ChEBI" id="CHEBI:15377"/>
        <dbReference type="ChEBI" id="CHEBI:29999"/>
        <dbReference type="ChEBI" id="CHEBI:43474"/>
        <dbReference type="ChEBI" id="CHEBI:83421"/>
        <dbReference type="EC" id="3.1.3.16"/>
    </reaction>
</comment>